<dbReference type="EMBL" id="JBEPMX010000003">
    <property type="protein sequence ID" value="MET3682921.1"/>
    <property type="molecule type" value="Genomic_DNA"/>
</dbReference>
<protein>
    <submittedName>
        <fullName evidence="1">Uncharacterized protein</fullName>
    </submittedName>
</protein>
<name>A0ABV2KTK9_9BACI</name>
<sequence length="115" mass="13478">MFSDRLHINQLGKDLAIYSIELLIKFCNSNSHQLHYWRVVGAENEEWEDFLELFEQEDPYPFEYELTEEPNGGQDHIIACSSFTTEHDLITSVQGYGFDKESKKVLSTNLFNIIR</sequence>
<dbReference type="Proteomes" id="UP001549167">
    <property type="component" value="Unassembled WGS sequence"/>
</dbReference>
<keyword evidence="2" id="KW-1185">Reference proteome</keyword>
<organism evidence="1 2">
    <name type="scientific">Alkalibacillus flavidus</name>
    <dbReference type="NCBI Taxonomy" id="546021"/>
    <lineage>
        <taxon>Bacteria</taxon>
        <taxon>Bacillati</taxon>
        <taxon>Bacillota</taxon>
        <taxon>Bacilli</taxon>
        <taxon>Bacillales</taxon>
        <taxon>Bacillaceae</taxon>
        <taxon>Alkalibacillus</taxon>
    </lineage>
</organism>
<proteinExistence type="predicted"/>
<reference evidence="1 2" key="1">
    <citation type="submission" date="2024-06" db="EMBL/GenBank/DDBJ databases">
        <title>Genomic Encyclopedia of Type Strains, Phase IV (KMG-IV): sequencing the most valuable type-strain genomes for metagenomic binning, comparative biology and taxonomic classification.</title>
        <authorList>
            <person name="Goeker M."/>
        </authorList>
    </citation>
    <scope>NUCLEOTIDE SEQUENCE [LARGE SCALE GENOMIC DNA]</scope>
    <source>
        <strain evidence="1 2">DSM 23520</strain>
    </source>
</reference>
<accession>A0ABV2KTK9</accession>
<evidence type="ECO:0000313" key="1">
    <source>
        <dbReference type="EMBL" id="MET3682921.1"/>
    </source>
</evidence>
<gene>
    <name evidence="1" type="ORF">ABID56_001011</name>
</gene>
<dbReference type="RefSeq" id="WP_354219515.1">
    <property type="nucleotide sequence ID" value="NZ_JBEPMX010000003.1"/>
</dbReference>
<comment type="caution">
    <text evidence="1">The sequence shown here is derived from an EMBL/GenBank/DDBJ whole genome shotgun (WGS) entry which is preliminary data.</text>
</comment>
<evidence type="ECO:0000313" key="2">
    <source>
        <dbReference type="Proteomes" id="UP001549167"/>
    </source>
</evidence>